<accession>A0A3G5ADM0</accession>
<dbReference type="InterPro" id="IPR017549">
    <property type="entry name" value="APMV_L690"/>
</dbReference>
<gene>
    <name evidence="1" type="ORF">Hyperionvirus35_10</name>
</gene>
<proteinExistence type="predicted"/>
<reference evidence="1" key="1">
    <citation type="submission" date="2018-10" db="EMBL/GenBank/DDBJ databases">
        <title>Hidden diversity of soil giant viruses.</title>
        <authorList>
            <person name="Schulz F."/>
            <person name="Alteio L."/>
            <person name="Goudeau D."/>
            <person name="Ryan E.M."/>
            <person name="Malmstrom R.R."/>
            <person name="Blanchard J."/>
            <person name="Woyke T."/>
        </authorList>
    </citation>
    <scope>NUCLEOTIDE SEQUENCE</scope>
    <source>
        <strain evidence="1">HYV1</strain>
    </source>
</reference>
<name>A0A3G5ADM0_9VIRU</name>
<evidence type="ECO:0000313" key="1">
    <source>
        <dbReference type="EMBL" id="AYV84714.1"/>
    </source>
</evidence>
<organism evidence="1">
    <name type="scientific">Hyperionvirus sp</name>
    <dbReference type="NCBI Taxonomy" id="2487770"/>
    <lineage>
        <taxon>Viruses</taxon>
        <taxon>Varidnaviria</taxon>
        <taxon>Bamfordvirae</taxon>
        <taxon>Nucleocytoviricota</taxon>
        <taxon>Megaviricetes</taxon>
        <taxon>Imitervirales</taxon>
        <taxon>Mimiviridae</taxon>
        <taxon>Klosneuvirinae</taxon>
    </lineage>
</organism>
<protein>
    <submittedName>
        <fullName evidence="1">TIGR03118 family protein</fullName>
    </submittedName>
</protein>
<dbReference type="EMBL" id="MK072417">
    <property type="protein sequence ID" value="AYV84714.1"/>
    <property type="molecule type" value="Genomic_DNA"/>
</dbReference>
<dbReference type="NCBIfam" id="TIGR03118">
    <property type="entry name" value="PEPCTERM_chp_1"/>
    <property type="match status" value="1"/>
</dbReference>
<sequence>MKEKNVFTETVLTSNSENYNPKNDDPGLINAWGIVKDGNTVWINANGTSTVRHYSKKGKLLSPPVAVLANPLTTPIPATGSPSGLVKNKTEDFIIPATGESSFLIGCTEDATVYAIAAGSTEANTVFFDDPLIHSYKGVAIYHNYLFVADLAVSNGGIQVFDSTFKKSDLSPLLLDYTLPAGYGAYNIAVLNDALYVTYALSDGAVPPPPDNVPGLGLGFVNKITIKFDDKNPTKSKVTIKRIISRSSGNGFLNGPWALGIVPPNNGKYSCQLMVGNFSDGFINVFTWDGCFIGSLKASCCTNRSIDGLWGLLPIDDTIYFTAGPNDESDGLFAKLTSTDEC</sequence>